<dbReference type="CDD" id="cd15517">
    <property type="entry name" value="PHD_TCF19_like"/>
    <property type="match status" value="1"/>
</dbReference>
<dbReference type="OrthoDB" id="6763860at2759"/>
<dbReference type="SUPFAM" id="SSF57903">
    <property type="entry name" value="FYVE/PHD zinc finger"/>
    <property type="match status" value="1"/>
</dbReference>
<evidence type="ECO:0000313" key="5">
    <source>
        <dbReference type="EMBL" id="CAG9838895.1"/>
    </source>
</evidence>
<protein>
    <recommendedName>
        <fullName evidence="4">Zinc finger PHD-type domain-containing protein</fullName>
    </recommendedName>
</protein>
<dbReference type="AlphaFoldDB" id="A0A9N9XGW3"/>
<dbReference type="InterPro" id="IPR019787">
    <property type="entry name" value="Znf_PHD-finger"/>
</dbReference>
<name>A0A9N9XGW3_DIABA</name>
<keyword evidence="2" id="KW-0863">Zinc-finger</keyword>
<evidence type="ECO:0000259" key="4">
    <source>
        <dbReference type="SMART" id="SM00249"/>
    </source>
</evidence>
<feature type="domain" description="Zinc finger PHD-type" evidence="4">
    <location>
        <begin position="97"/>
        <end position="151"/>
    </location>
</feature>
<keyword evidence="3" id="KW-0862">Zinc</keyword>
<evidence type="ECO:0000256" key="3">
    <source>
        <dbReference type="ARBA" id="ARBA00022833"/>
    </source>
</evidence>
<organism evidence="5 6">
    <name type="scientific">Diabrotica balteata</name>
    <name type="common">Banded cucumber beetle</name>
    <dbReference type="NCBI Taxonomy" id="107213"/>
    <lineage>
        <taxon>Eukaryota</taxon>
        <taxon>Metazoa</taxon>
        <taxon>Ecdysozoa</taxon>
        <taxon>Arthropoda</taxon>
        <taxon>Hexapoda</taxon>
        <taxon>Insecta</taxon>
        <taxon>Pterygota</taxon>
        <taxon>Neoptera</taxon>
        <taxon>Endopterygota</taxon>
        <taxon>Coleoptera</taxon>
        <taxon>Polyphaga</taxon>
        <taxon>Cucujiformia</taxon>
        <taxon>Chrysomeloidea</taxon>
        <taxon>Chrysomelidae</taxon>
        <taxon>Galerucinae</taxon>
        <taxon>Diabroticina</taxon>
        <taxon>Diabroticites</taxon>
        <taxon>Diabrotica</taxon>
    </lineage>
</organism>
<evidence type="ECO:0000256" key="1">
    <source>
        <dbReference type="ARBA" id="ARBA00022723"/>
    </source>
</evidence>
<dbReference type="GO" id="GO:0008270">
    <property type="term" value="F:zinc ion binding"/>
    <property type="evidence" value="ECO:0007669"/>
    <property type="project" value="UniProtKB-KW"/>
</dbReference>
<gene>
    <name evidence="5" type="ORF">DIABBA_LOCUS11711</name>
</gene>
<dbReference type="InterPro" id="IPR001965">
    <property type="entry name" value="Znf_PHD"/>
</dbReference>
<dbReference type="PROSITE" id="PS01359">
    <property type="entry name" value="ZF_PHD_1"/>
    <property type="match status" value="1"/>
</dbReference>
<dbReference type="InterPro" id="IPR019786">
    <property type="entry name" value="Zinc_finger_PHD-type_CS"/>
</dbReference>
<evidence type="ECO:0000256" key="2">
    <source>
        <dbReference type="ARBA" id="ARBA00022771"/>
    </source>
</evidence>
<accession>A0A9N9XGW3</accession>
<keyword evidence="6" id="KW-1185">Reference proteome</keyword>
<sequence>MPLVNHLKFANGIVVIRISTDPAPETSILNPKATVDHILKTPTTSKRPERSRKRDASAKCLTPINENTSVTENLQQQPSTSYKSVQKAKKSEIDDWECGLCGVLYSTDVKKRNGAQWIQCSSCLTPYHEICISIEDTDADEKLYYRCDRCME</sequence>
<reference evidence="5" key="1">
    <citation type="submission" date="2022-01" db="EMBL/GenBank/DDBJ databases">
        <authorList>
            <person name="King R."/>
        </authorList>
    </citation>
    <scope>NUCLEOTIDE SEQUENCE</scope>
</reference>
<dbReference type="Proteomes" id="UP001153709">
    <property type="component" value="Chromosome 8"/>
</dbReference>
<dbReference type="Pfam" id="PF00628">
    <property type="entry name" value="PHD"/>
    <property type="match status" value="1"/>
</dbReference>
<dbReference type="Gene3D" id="3.30.40.10">
    <property type="entry name" value="Zinc/RING finger domain, C3HC4 (zinc finger)"/>
    <property type="match status" value="1"/>
</dbReference>
<proteinExistence type="predicted"/>
<keyword evidence="1" id="KW-0479">Metal-binding</keyword>
<evidence type="ECO:0000313" key="6">
    <source>
        <dbReference type="Proteomes" id="UP001153709"/>
    </source>
</evidence>
<dbReference type="InterPro" id="IPR013083">
    <property type="entry name" value="Znf_RING/FYVE/PHD"/>
</dbReference>
<dbReference type="EMBL" id="OU898283">
    <property type="protein sequence ID" value="CAG9838895.1"/>
    <property type="molecule type" value="Genomic_DNA"/>
</dbReference>
<dbReference type="InterPro" id="IPR011011">
    <property type="entry name" value="Znf_FYVE_PHD"/>
</dbReference>
<dbReference type="SMART" id="SM00249">
    <property type="entry name" value="PHD"/>
    <property type="match status" value="1"/>
</dbReference>